<comment type="similarity">
    <text evidence="2 6">Belongs to the group II decarboxylase family.</text>
</comment>
<dbReference type="Gene3D" id="3.40.640.10">
    <property type="entry name" value="Type I PLP-dependent aspartate aminotransferase-like (Major domain)"/>
    <property type="match status" value="1"/>
</dbReference>
<dbReference type="InterPro" id="IPR010107">
    <property type="entry name" value="Glutamate_decarboxylase"/>
</dbReference>
<dbReference type="GO" id="GO:0005829">
    <property type="term" value="C:cytosol"/>
    <property type="evidence" value="ECO:0007669"/>
    <property type="project" value="TreeGrafter"/>
</dbReference>
<dbReference type="PANTHER" id="PTHR43321:SF6">
    <property type="entry name" value="GLUTAMATE DECARBOXYLASE"/>
    <property type="match status" value="1"/>
</dbReference>
<evidence type="ECO:0000256" key="6">
    <source>
        <dbReference type="RuleBase" id="RU000382"/>
    </source>
</evidence>
<keyword evidence="7" id="KW-0210">Decarboxylase</keyword>
<proteinExistence type="inferred from homology"/>
<keyword evidence="9" id="KW-1185">Reference proteome</keyword>
<evidence type="ECO:0000256" key="5">
    <source>
        <dbReference type="ARBA" id="ARBA00023239"/>
    </source>
</evidence>
<dbReference type="Pfam" id="PF00282">
    <property type="entry name" value="Pyridoxal_deC"/>
    <property type="match status" value="1"/>
</dbReference>
<sequence length="540" mass="59810">MFSTVIDPSAARYGFAAQPQLPKNEMPEAEMPEEIVSRLIKVKLKLDGDLSRNISSFDATTFADEEAEKLVAESSAKNDINSPGVADIQSRCVCMMGRLFHAPESALGSCVGISCGGTSEAIMLAVVAMKKRWRNHRLATGRSPDRPNIIMSSATQVGWRKAARYFEIEEKLVYCTHERYTMDPTDAVAMVDENIIGICVILGTEYTGEYEDVKAVNDYLVKTASTVPIHVDAAIGAFVVPFVDPAFEWDFRLERVASINVSSHRYGFVSSCVDWVIWRSREYVPQELDFNNDFFDTNRASFTLNNSTSASHIVGQYYQLVRRGKKGYRTVMSFLTKMADSLSDCLEMLGFIIMSKKSGLGVPVVAFRLPPDQERHYDEFSVADQLRGRGWVVPAFNMAPHAANLKLLRVVVREDFTLDSCRQFLADIKHSVSVLDQLMPVRALVSKPTRKRTQVGGLGTGSREEHVLTTLRRMQGPSSGLSELIASKVAVSTVIRRPRSRSRFLTLAAVLRQSTSTSCQAMRTVSSAAGTTSLAACLHP</sequence>
<dbReference type="AlphaFoldDB" id="A0AAE0TYG6"/>
<gene>
    <name evidence="8" type="ORF">B0T24DRAFT_516662</name>
</gene>
<dbReference type="NCBIfam" id="TIGR01788">
    <property type="entry name" value="Glu-decarb-GAD"/>
    <property type="match status" value="1"/>
</dbReference>
<protein>
    <recommendedName>
        <fullName evidence="3 7">Glutamate decarboxylase</fullName>
        <ecNumber evidence="3 7">4.1.1.15</ecNumber>
    </recommendedName>
</protein>
<reference evidence="8" key="2">
    <citation type="submission" date="2023-06" db="EMBL/GenBank/DDBJ databases">
        <authorList>
            <consortium name="Lawrence Berkeley National Laboratory"/>
            <person name="Haridas S."/>
            <person name="Hensen N."/>
            <person name="Bonometti L."/>
            <person name="Westerberg I."/>
            <person name="Brannstrom I.O."/>
            <person name="Guillou S."/>
            <person name="Cros-Aarteil S."/>
            <person name="Calhoun S."/>
            <person name="Kuo A."/>
            <person name="Mondo S."/>
            <person name="Pangilinan J."/>
            <person name="Riley R."/>
            <person name="Labutti K."/>
            <person name="Andreopoulos B."/>
            <person name="Lipzen A."/>
            <person name="Chen C."/>
            <person name="Yanf M."/>
            <person name="Daum C."/>
            <person name="Ng V."/>
            <person name="Clum A."/>
            <person name="Steindorff A."/>
            <person name="Ohm R."/>
            <person name="Martin F."/>
            <person name="Silar P."/>
            <person name="Natvig D."/>
            <person name="Lalanne C."/>
            <person name="Gautier V."/>
            <person name="Ament-Velasquez S.L."/>
            <person name="Kruys A."/>
            <person name="Hutchinson M.I."/>
            <person name="Powell A.J."/>
            <person name="Barry K."/>
            <person name="Miller A.N."/>
            <person name="Grigoriev I.V."/>
            <person name="Debuchy R."/>
            <person name="Gladieux P."/>
            <person name="Thoren M.H."/>
            <person name="Johannesson H."/>
        </authorList>
    </citation>
    <scope>NUCLEOTIDE SEQUENCE</scope>
    <source>
        <strain evidence="8">CBS 958.72</strain>
    </source>
</reference>
<dbReference type="EC" id="4.1.1.15" evidence="3 7"/>
<organism evidence="8 9">
    <name type="scientific">Lasiosphaeria ovina</name>
    <dbReference type="NCBI Taxonomy" id="92902"/>
    <lineage>
        <taxon>Eukaryota</taxon>
        <taxon>Fungi</taxon>
        <taxon>Dikarya</taxon>
        <taxon>Ascomycota</taxon>
        <taxon>Pezizomycotina</taxon>
        <taxon>Sordariomycetes</taxon>
        <taxon>Sordariomycetidae</taxon>
        <taxon>Sordariales</taxon>
        <taxon>Lasiosphaeriaceae</taxon>
        <taxon>Lasiosphaeria</taxon>
    </lineage>
</organism>
<comment type="cofactor">
    <cofactor evidence="1 6">
        <name>pyridoxal 5'-phosphate</name>
        <dbReference type="ChEBI" id="CHEBI:597326"/>
    </cofactor>
</comment>
<dbReference type="GO" id="GO:0006538">
    <property type="term" value="P:L-glutamate catabolic process"/>
    <property type="evidence" value="ECO:0007669"/>
    <property type="project" value="TreeGrafter"/>
</dbReference>
<keyword evidence="5 6" id="KW-0456">Lyase</keyword>
<evidence type="ECO:0000256" key="4">
    <source>
        <dbReference type="ARBA" id="ARBA00022898"/>
    </source>
</evidence>
<keyword evidence="4 6" id="KW-0663">Pyridoxal phosphate</keyword>
<reference evidence="8" key="1">
    <citation type="journal article" date="2023" name="Mol. Phylogenet. Evol.">
        <title>Genome-scale phylogeny and comparative genomics of the fungal order Sordariales.</title>
        <authorList>
            <person name="Hensen N."/>
            <person name="Bonometti L."/>
            <person name="Westerberg I."/>
            <person name="Brannstrom I.O."/>
            <person name="Guillou S."/>
            <person name="Cros-Aarteil S."/>
            <person name="Calhoun S."/>
            <person name="Haridas S."/>
            <person name="Kuo A."/>
            <person name="Mondo S."/>
            <person name="Pangilinan J."/>
            <person name="Riley R."/>
            <person name="LaButti K."/>
            <person name="Andreopoulos B."/>
            <person name="Lipzen A."/>
            <person name="Chen C."/>
            <person name="Yan M."/>
            <person name="Daum C."/>
            <person name="Ng V."/>
            <person name="Clum A."/>
            <person name="Steindorff A."/>
            <person name="Ohm R.A."/>
            <person name="Martin F."/>
            <person name="Silar P."/>
            <person name="Natvig D.O."/>
            <person name="Lalanne C."/>
            <person name="Gautier V."/>
            <person name="Ament-Velasquez S.L."/>
            <person name="Kruys A."/>
            <person name="Hutchinson M.I."/>
            <person name="Powell A.J."/>
            <person name="Barry K."/>
            <person name="Miller A.N."/>
            <person name="Grigoriev I.V."/>
            <person name="Debuchy R."/>
            <person name="Gladieux P."/>
            <person name="Hiltunen Thoren M."/>
            <person name="Johannesson H."/>
        </authorList>
    </citation>
    <scope>NUCLEOTIDE SEQUENCE</scope>
    <source>
        <strain evidence="8">CBS 958.72</strain>
    </source>
</reference>
<comment type="caution">
    <text evidence="8">The sequence shown here is derived from an EMBL/GenBank/DDBJ whole genome shotgun (WGS) entry which is preliminary data.</text>
</comment>
<evidence type="ECO:0000256" key="3">
    <source>
        <dbReference type="ARBA" id="ARBA00012421"/>
    </source>
</evidence>
<dbReference type="InterPro" id="IPR015421">
    <property type="entry name" value="PyrdxlP-dep_Trfase_major"/>
</dbReference>
<evidence type="ECO:0000256" key="7">
    <source>
        <dbReference type="RuleBase" id="RU361171"/>
    </source>
</evidence>
<evidence type="ECO:0000256" key="2">
    <source>
        <dbReference type="ARBA" id="ARBA00009533"/>
    </source>
</evidence>
<dbReference type="GO" id="GO:0030170">
    <property type="term" value="F:pyridoxal phosphate binding"/>
    <property type="evidence" value="ECO:0007669"/>
    <property type="project" value="InterPro"/>
</dbReference>
<evidence type="ECO:0000313" key="8">
    <source>
        <dbReference type="EMBL" id="KAK3384171.1"/>
    </source>
</evidence>
<comment type="catalytic activity">
    <reaction evidence="7">
        <text>L-glutamate + H(+) = 4-aminobutanoate + CO2</text>
        <dbReference type="Rhea" id="RHEA:17785"/>
        <dbReference type="ChEBI" id="CHEBI:15378"/>
        <dbReference type="ChEBI" id="CHEBI:16526"/>
        <dbReference type="ChEBI" id="CHEBI:29985"/>
        <dbReference type="ChEBI" id="CHEBI:59888"/>
        <dbReference type="EC" id="4.1.1.15"/>
    </reaction>
</comment>
<dbReference type="Gene3D" id="4.10.280.50">
    <property type="match status" value="1"/>
</dbReference>
<dbReference type="InterPro" id="IPR002129">
    <property type="entry name" value="PyrdxlP-dep_de-COase"/>
</dbReference>
<dbReference type="Gene3D" id="3.90.1150.160">
    <property type="match status" value="1"/>
</dbReference>
<dbReference type="GO" id="GO:0004351">
    <property type="term" value="F:glutamate decarboxylase activity"/>
    <property type="evidence" value="ECO:0007669"/>
    <property type="project" value="UniProtKB-EC"/>
</dbReference>
<evidence type="ECO:0000313" key="9">
    <source>
        <dbReference type="Proteomes" id="UP001287356"/>
    </source>
</evidence>
<dbReference type="SUPFAM" id="SSF53383">
    <property type="entry name" value="PLP-dependent transferases"/>
    <property type="match status" value="1"/>
</dbReference>
<dbReference type="PANTHER" id="PTHR43321">
    <property type="entry name" value="GLUTAMATE DECARBOXYLASE"/>
    <property type="match status" value="1"/>
</dbReference>
<dbReference type="InterPro" id="IPR015424">
    <property type="entry name" value="PyrdxlP-dep_Trfase"/>
</dbReference>
<accession>A0AAE0TYG6</accession>
<evidence type="ECO:0000256" key="1">
    <source>
        <dbReference type="ARBA" id="ARBA00001933"/>
    </source>
</evidence>
<dbReference type="Proteomes" id="UP001287356">
    <property type="component" value="Unassembled WGS sequence"/>
</dbReference>
<name>A0AAE0TYG6_9PEZI</name>
<dbReference type="EMBL" id="JAULSN010000001">
    <property type="protein sequence ID" value="KAK3384171.1"/>
    <property type="molecule type" value="Genomic_DNA"/>
</dbReference>